<gene>
    <name evidence="2" type="ORF">IWT126_00268</name>
</gene>
<organism evidence="2 3">
    <name type="scientific">Secundilactobacillus silagei JCM 19001</name>
    <dbReference type="NCBI Taxonomy" id="1302250"/>
    <lineage>
        <taxon>Bacteria</taxon>
        <taxon>Bacillati</taxon>
        <taxon>Bacillota</taxon>
        <taxon>Bacilli</taxon>
        <taxon>Lactobacillales</taxon>
        <taxon>Lactobacillaceae</taxon>
        <taxon>Secundilactobacillus</taxon>
    </lineage>
</organism>
<feature type="transmembrane region" description="Helical" evidence="1">
    <location>
        <begin position="21"/>
        <end position="46"/>
    </location>
</feature>
<dbReference type="OrthoDB" id="1682804at2"/>
<dbReference type="Pfam" id="PF07843">
    <property type="entry name" value="DUF1634"/>
    <property type="match status" value="1"/>
</dbReference>
<dbReference type="AlphaFoldDB" id="A0A1Z5H4A9"/>
<comment type="caution">
    <text evidence="2">The sequence shown here is derived from an EMBL/GenBank/DDBJ whole genome shotgun (WGS) entry which is preliminary data.</text>
</comment>
<dbReference type="Proteomes" id="UP000198402">
    <property type="component" value="Unassembled WGS sequence"/>
</dbReference>
<proteinExistence type="predicted"/>
<keyword evidence="1" id="KW-1133">Transmembrane helix</keyword>
<feature type="transmembrane region" description="Helical" evidence="1">
    <location>
        <begin position="107"/>
        <end position="126"/>
    </location>
</feature>
<dbReference type="EMBL" id="BCMG01000001">
    <property type="protein sequence ID" value="GAT18011.1"/>
    <property type="molecule type" value="Genomic_DNA"/>
</dbReference>
<protein>
    <submittedName>
        <fullName evidence="2">Membrane protein</fullName>
    </submittedName>
</protein>
<dbReference type="RefSeq" id="WP_054653905.1">
    <property type="nucleotide sequence ID" value="NZ_BBFL01000001.1"/>
</dbReference>
<name>A0A1Z5H4A9_9LACO</name>
<sequence>MDNQSHQNSATENEMDHIEVIIGRILQIGVVVAAIIMLFGLILLLVHDGNGGYPVGHQPTTISAIAAGTVALKPYAVMMVGMFCLILTPVLRVVVSIYAFYKEHDTLYVWITTTVLIILCISFIIGHTV</sequence>
<keyword evidence="3" id="KW-1185">Reference proteome</keyword>
<dbReference type="InterPro" id="IPR012861">
    <property type="entry name" value="DUF1634"/>
</dbReference>
<dbReference type="STRING" id="1302250.GCA_001313225_00380"/>
<feature type="transmembrane region" description="Helical" evidence="1">
    <location>
        <begin position="75"/>
        <end position="95"/>
    </location>
</feature>
<evidence type="ECO:0000313" key="2">
    <source>
        <dbReference type="EMBL" id="GAT18011.1"/>
    </source>
</evidence>
<evidence type="ECO:0000256" key="1">
    <source>
        <dbReference type="SAM" id="Phobius"/>
    </source>
</evidence>
<keyword evidence="1" id="KW-0472">Membrane</keyword>
<reference evidence="2 3" key="1">
    <citation type="submission" date="2015-11" db="EMBL/GenBank/DDBJ databases">
        <title>Draft genome sequences of new species of the genus Lactobacillus isolated from orchardgrass silage.</title>
        <authorList>
            <person name="Tohno M."/>
            <person name="Tanizawa Y."/>
            <person name="Arita M."/>
        </authorList>
    </citation>
    <scope>NUCLEOTIDE SEQUENCE [LARGE SCALE GENOMIC DNA]</scope>
    <source>
        <strain evidence="2 3">IWT126</strain>
    </source>
</reference>
<evidence type="ECO:0000313" key="3">
    <source>
        <dbReference type="Proteomes" id="UP000198402"/>
    </source>
</evidence>
<accession>A0A1Z5H4A9</accession>
<keyword evidence="1" id="KW-0812">Transmembrane</keyword>